<dbReference type="AlphaFoldDB" id="A0A350P2H6"/>
<dbReference type="Pfam" id="PF18145">
    <property type="entry name" value="SAVED"/>
    <property type="match status" value="1"/>
</dbReference>
<feature type="non-terminal residue" evidence="2">
    <location>
        <position position="446"/>
    </location>
</feature>
<dbReference type="EMBL" id="DNAN01000248">
    <property type="protein sequence ID" value="HAW75493.1"/>
    <property type="molecule type" value="Genomic_DNA"/>
</dbReference>
<accession>A0A350P2H6</accession>
<evidence type="ECO:0000313" key="2">
    <source>
        <dbReference type="EMBL" id="HAW75493.1"/>
    </source>
</evidence>
<organism evidence="2 3">
    <name type="scientific">Alteromonas australica</name>
    <dbReference type="NCBI Taxonomy" id="589873"/>
    <lineage>
        <taxon>Bacteria</taxon>
        <taxon>Pseudomonadati</taxon>
        <taxon>Pseudomonadota</taxon>
        <taxon>Gammaproteobacteria</taxon>
        <taxon>Alteromonadales</taxon>
        <taxon>Alteromonadaceae</taxon>
        <taxon>Alteromonas/Salinimonas group</taxon>
        <taxon>Alteromonas</taxon>
    </lineage>
</organism>
<comment type="caution">
    <text evidence="2">The sequence shown here is derived from an EMBL/GenBank/DDBJ whole genome shotgun (WGS) entry which is preliminary data.</text>
</comment>
<evidence type="ECO:0000313" key="3">
    <source>
        <dbReference type="Proteomes" id="UP000263517"/>
    </source>
</evidence>
<gene>
    <name evidence="2" type="ORF">DCW74_07145</name>
</gene>
<proteinExistence type="predicted"/>
<protein>
    <recommendedName>
        <fullName evidence="1">SMODS-associated and fused to various effectors domain-containing protein</fullName>
    </recommendedName>
</protein>
<dbReference type="NCBIfam" id="NF033611">
    <property type="entry name" value="SAVED"/>
    <property type="match status" value="1"/>
</dbReference>
<feature type="domain" description="SMODS-associated and fused to various effectors" evidence="1">
    <location>
        <begin position="326"/>
        <end position="443"/>
    </location>
</feature>
<dbReference type="Proteomes" id="UP000263517">
    <property type="component" value="Unassembled WGS sequence"/>
</dbReference>
<name>A0A350P2H6_9ALTE</name>
<reference evidence="2 3" key="1">
    <citation type="journal article" date="2018" name="Nat. Biotechnol.">
        <title>A standardized bacterial taxonomy based on genome phylogeny substantially revises the tree of life.</title>
        <authorList>
            <person name="Parks D.H."/>
            <person name="Chuvochina M."/>
            <person name="Waite D.W."/>
            <person name="Rinke C."/>
            <person name="Skarshewski A."/>
            <person name="Chaumeil P.A."/>
            <person name="Hugenholtz P."/>
        </authorList>
    </citation>
    <scope>NUCLEOTIDE SEQUENCE [LARGE SCALE GENOMIC DNA]</scope>
    <source>
        <strain evidence="2">UBA11978</strain>
    </source>
</reference>
<dbReference type="InterPro" id="IPR040836">
    <property type="entry name" value="SAVED"/>
</dbReference>
<evidence type="ECO:0000259" key="1">
    <source>
        <dbReference type="Pfam" id="PF18145"/>
    </source>
</evidence>
<sequence>MSKEAVVIHQAQHDPIGSLEKLDEFINAIGTLPKWNEGGVLTDELAQNQLIVLLSDSLNVSVRLNLVFDEIKAALNTLGIANDIHVRHMQGKHLERKHLASMESVIAIWTECQGQSMDIKIKDLPDFLRAIWEKRQTKGRGKSFSKGTLEQLARDSHGYCMFEGCGENLNVEKLTGYTGNFAYNAHIIASSESGPRGVPYLSDYQSNEPENVLVLCDKHHRLIDKVAAVDFDAARLSHMRSSFTHTVQSLLEGLSFKPIPAFSVLWPVGGHIISEPDDRDIANSMSRIRARSTGRLNRLSHNERLYRKQAEVFERNMADIVRAEADEIVQQTQNESYKAALFAFGPMPALVGLGACLGNKCEVTPMLRFRDGGCWIWPQESEVPKPYSIVFDEGELEGKDEVTVCIAMTQYPEAMKRTAVTIGLPTIEIQAVAYGNAAIPHPDNGK</sequence>